<dbReference type="InterPro" id="IPR006626">
    <property type="entry name" value="PbH1"/>
</dbReference>
<dbReference type="Gene3D" id="2.160.20.10">
    <property type="entry name" value="Single-stranded right-handed beta-helix, Pectin lyase-like"/>
    <property type="match status" value="2"/>
</dbReference>
<reference evidence="2" key="2">
    <citation type="submission" date="2020-09" db="EMBL/GenBank/DDBJ databases">
        <authorList>
            <person name="Sun Q."/>
            <person name="Kim S."/>
        </authorList>
    </citation>
    <scope>NUCLEOTIDE SEQUENCE</scope>
    <source>
        <strain evidence="2">KCTC 23077</strain>
    </source>
</reference>
<keyword evidence="1" id="KW-0732">Signal</keyword>
<reference evidence="2" key="1">
    <citation type="journal article" date="2014" name="Int. J. Syst. Evol. Microbiol.">
        <title>Complete genome sequence of Corynebacterium casei LMG S-19264T (=DSM 44701T), isolated from a smear-ripened cheese.</title>
        <authorList>
            <consortium name="US DOE Joint Genome Institute (JGI-PGF)"/>
            <person name="Walter F."/>
            <person name="Albersmeier A."/>
            <person name="Kalinowski J."/>
            <person name="Ruckert C."/>
        </authorList>
    </citation>
    <scope>NUCLEOTIDE SEQUENCE</scope>
    <source>
        <strain evidence="2">KCTC 23077</strain>
    </source>
</reference>
<protein>
    <recommendedName>
        <fullName evidence="4">Right-handed parallel beta-helix repeat-containing protein</fullName>
    </recommendedName>
</protein>
<comment type="caution">
    <text evidence="2">The sequence shown here is derived from an EMBL/GenBank/DDBJ whole genome shotgun (WGS) entry which is preliminary data.</text>
</comment>
<dbReference type="InterPro" id="IPR012334">
    <property type="entry name" value="Pectin_lyas_fold"/>
</dbReference>
<evidence type="ECO:0000313" key="2">
    <source>
        <dbReference type="EMBL" id="GHA77292.1"/>
    </source>
</evidence>
<gene>
    <name evidence="2" type="ORF">GCM10007067_13290</name>
</gene>
<evidence type="ECO:0008006" key="4">
    <source>
        <dbReference type="Google" id="ProtNLM"/>
    </source>
</evidence>
<sequence>MTLAHRLSRLAVLLLPLGLALPTLASATTYYVRTDGGDVKQCTGRSDAAYPGSGTGRACAWKHPFYALPPKGPARIAGGDTLMIGGGSYMMGQRAPGAVNCNAASCFMTKIPNGPSSTQRTRILGKPGTRPELWATERATRMINLEGSSNVEIGNLEITDRSDCVYDHSVSSARCKTSSAPYGQWGRVGIYARASNNVYLHDLDIHGMAHMGINAGGISNWTLDRVKINKNGKAGWDANVGTSISNNSGKITLRNVEIAWNGCGERWQTGAIWACWAQSTGGYGDGLGTYYTGGQWLIEDSFIHHNTSDGLDLRYMNGAESTTVTIRRLHAVGNAGNQVKLRGNGLVENSVIIGNCTYWSGKFYMRSTDNCRASGNSLQLLLTSSDNVTVRHNTITGQGGVLVSAHEGDSTSYVRLQNNVLVGNTRWDSSSAKTSAFYKTGSQQVSWAGNLIWNVKNSMCPSGSVCSQHPRLADMNVHSFDATPLTGSPVRDRVSQTTAVPNDFEMQRRPSGVKSDIGAYEMQ</sequence>
<dbReference type="InterPro" id="IPR059226">
    <property type="entry name" value="Choice_anch_Q_dom"/>
</dbReference>
<organism evidence="2 3">
    <name type="scientific">Cognatilysobacter bugurensis</name>
    <dbReference type="NCBI Taxonomy" id="543356"/>
    <lineage>
        <taxon>Bacteria</taxon>
        <taxon>Pseudomonadati</taxon>
        <taxon>Pseudomonadota</taxon>
        <taxon>Gammaproteobacteria</taxon>
        <taxon>Lysobacterales</taxon>
        <taxon>Lysobacteraceae</taxon>
        <taxon>Cognatilysobacter</taxon>
    </lineage>
</organism>
<proteinExistence type="predicted"/>
<dbReference type="InterPro" id="IPR011050">
    <property type="entry name" value="Pectin_lyase_fold/virulence"/>
</dbReference>
<name>A0A918T0P5_9GAMM</name>
<feature type="signal peptide" evidence="1">
    <location>
        <begin position="1"/>
        <end position="25"/>
    </location>
</feature>
<accession>A0A918T0P5</accession>
<evidence type="ECO:0000313" key="3">
    <source>
        <dbReference type="Proteomes" id="UP000646426"/>
    </source>
</evidence>
<dbReference type="NCBIfam" id="NF041518">
    <property type="entry name" value="choice_anch_Q"/>
    <property type="match status" value="1"/>
</dbReference>
<dbReference type="SMART" id="SM00710">
    <property type="entry name" value="PbH1"/>
    <property type="match status" value="5"/>
</dbReference>
<dbReference type="Proteomes" id="UP000646426">
    <property type="component" value="Unassembled WGS sequence"/>
</dbReference>
<feature type="chain" id="PRO_5038106283" description="Right-handed parallel beta-helix repeat-containing protein" evidence="1">
    <location>
        <begin position="26"/>
        <end position="523"/>
    </location>
</feature>
<dbReference type="AlphaFoldDB" id="A0A918T0P5"/>
<dbReference type="SUPFAM" id="SSF51126">
    <property type="entry name" value="Pectin lyase-like"/>
    <property type="match status" value="1"/>
</dbReference>
<dbReference type="RefSeq" id="WP_189454486.1">
    <property type="nucleotide sequence ID" value="NZ_BMYD01000001.1"/>
</dbReference>
<keyword evidence="3" id="KW-1185">Reference proteome</keyword>
<evidence type="ECO:0000256" key="1">
    <source>
        <dbReference type="SAM" id="SignalP"/>
    </source>
</evidence>
<dbReference type="EMBL" id="BMYD01000001">
    <property type="protein sequence ID" value="GHA77292.1"/>
    <property type="molecule type" value="Genomic_DNA"/>
</dbReference>